<accession>A0A840AVD3</accession>
<dbReference type="EMBL" id="JACIDS010000006">
    <property type="protein sequence ID" value="MBB3933642.1"/>
    <property type="molecule type" value="Genomic_DNA"/>
</dbReference>
<organism evidence="1 2">
    <name type="scientific">Kaistia hirudinis</name>
    <dbReference type="NCBI Taxonomy" id="1293440"/>
    <lineage>
        <taxon>Bacteria</taxon>
        <taxon>Pseudomonadati</taxon>
        <taxon>Pseudomonadota</taxon>
        <taxon>Alphaproteobacteria</taxon>
        <taxon>Hyphomicrobiales</taxon>
        <taxon>Kaistiaceae</taxon>
        <taxon>Kaistia</taxon>
    </lineage>
</organism>
<name>A0A840AVD3_9HYPH</name>
<comment type="caution">
    <text evidence="1">The sequence shown here is derived from an EMBL/GenBank/DDBJ whole genome shotgun (WGS) entry which is preliminary data.</text>
</comment>
<keyword evidence="2" id="KW-1185">Reference proteome</keyword>
<dbReference type="AlphaFoldDB" id="A0A840AVD3"/>
<proteinExistence type="predicted"/>
<evidence type="ECO:0000313" key="2">
    <source>
        <dbReference type="Proteomes" id="UP000553963"/>
    </source>
</evidence>
<sequence length="73" mass="8417">MRSRTYAPLTAANSIVYREITGWPKNVTSRLNRKLSALCRHGAYHVKIGITNSPSTRWKQAYRSNGWSRMHVI</sequence>
<gene>
    <name evidence="1" type="ORF">GGR25_004715</name>
</gene>
<reference evidence="1 2" key="1">
    <citation type="submission" date="2020-08" db="EMBL/GenBank/DDBJ databases">
        <title>Genomic Encyclopedia of Type Strains, Phase IV (KMG-IV): sequencing the most valuable type-strain genomes for metagenomic binning, comparative biology and taxonomic classification.</title>
        <authorList>
            <person name="Goeker M."/>
        </authorList>
    </citation>
    <scope>NUCLEOTIDE SEQUENCE [LARGE SCALE GENOMIC DNA]</scope>
    <source>
        <strain evidence="1 2">DSM 25966</strain>
    </source>
</reference>
<dbReference type="Proteomes" id="UP000553963">
    <property type="component" value="Unassembled WGS sequence"/>
</dbReference>
<evidence type="ECO:0000313" key="1">
    <source>
        <dbReference type="EMBL" id="MBB3933642.1"/>
    </source>
</evidence>
<protein>
    <submittedName>
        <fullName evidence="1">Uncharacterized protein</fullName>
    </submittedName>
</protein>